<evidence type="ECO:0000259" key="2">
    <source>
        <dbReference type="Pfam" id="PF07238"/>
    </source>
</evidence>
<sequence length="408" mass="44979">MATPITEAKLNVVHEAIDERQHVRTRLPASVLLSSQGQTIECKLVDLSLGGMALDCGTGESSSASNVAPMMTQGALVKLTLRLDLSHCSLNLQVGGKVIEHGKQLLRIAFVDLDRQKSDTLKYLLSSWLSGDFVSIDGVLNVMQRENHIKQRKTKVELERRFGERVRAVVGTMLYLAIALSVLSILFWKLFLYFFQTDALAAHVDSSAYVMSMPANGQVNFLIDPGVTEVTTGEPLAVVSTQLDTAFNTAEDLQTLNELSGENLQTLLGKAFIETTISSPCDCLVYFPEAPMDRFAYKEQPLIHLLPKDQAPYVNATFGFDQLARLQQVDHIGLSLFNSDISRSGEVISTHVDQVEGTVKLRIRPEPALTADEYLQPVDVKILAGVPFYEFFSRLGKQVSATMDGVNQ</sequence>
<dbReference type="Proteomes" id="UP001501337">
    <property type="component" value="Unassembled WGS sequence"/>
</dbReference>
<dbReference type="InterPro" id="IPR009875">
    <property type="entry name" value="PilZ_domain"/>
</dbReference>
<gene>
    <name evidence="4" type="ORF">GCM10022278_26810</name>
</gene>
<evidence type="ECO:0000313" key="4">
    <source>
        <dbReference type="EMBL" id="GAA3967695.1"/>
    </source>
</evidence>
<comment type="caution">
    <text evidence="4">The sequence shown here is derived from an EMBL/GenBank/DDBJ whole genome shotgun (WGS) entry which is preliminary data.</text>
</comment>
<keyword evidence="1" id="KW-1133">Transmembrane helix</keyword>
<dbReference type="Pfam" id="PF07238">
    <property type="entry name" value="PilZ"/>
    <property type="match status" value="1"/>
</dbReference>
<accession>A0ABP7PLL0</accession>
<feature type="domain" description="ALG44 barrel-sandwich hybrid" evidence="3">
    <location>
        <begin position="211"/>
        <end position="309"/>
    </location>
</feature>
<dbReference type="Gene3D" id="2.40.10.220">
    <property type="entry name" value="predicted glycosyltransferase like domains"/>
    <property type="match status" value="1"/>
</dbReference>
<keyword evidence="1" id="KW-0472">Membrane</keyword>
<dbReference type="EMBL" id="BAABBO010000011">
    <property type="protein sequence ID" value="GAA3967695.1"/>
    <property type="molecule type" value="Genomic_DNA"/>
</dbReference>
<keyword evidence="1" id="KW-0812">Transmembrane</keyword>
<organism evidence="4 5">
    <name type="scientific">Allohahella marinimesophila</name>
    <dbReference type="NCBI Taxonomy" id="1054972"/>
    <lineage>
        <taxon>Bacteria</taxon>
        <taxon>Pseudomonadati</taxon>
        <taxon>Pseudomonadota</taxon>
        <taxon>Gammaproteobacteria</taxon>
        <taxon>Oceanospirillales</taxon>
        <taxon>Hahellaceae</taxon>
        <taxon>Allohahella</taxon>
    </lineage>
</organism>
<protein>
    <submittedName>
        <fullName evidence="4">Alginate biosynthesis protein Alg44</fullName>
    </submittedName>
</protein>
<proteinExistence type="predicted"/>
<reference evidence="5" key="1">
    <citation type="journal article" date="2019" name="Int. J. Syst. Evol. Microbiol.">
        <title>The Global Catalogue of Microorganisms (GCM) 10K type strain sequencing project: providing services to taxonomists for standard genome sequencing and annotation.</title>
        <authorList>
            <consortium name="The Broad Institute Genomics Platform"/>
            <consortium name="The Broad Institute Genome Sequencing Center for Infectious Disease"/>
            <person name="Wu L."/>
            <person name="Ma J."/>
        </authorList>
    </citation>
    <scope>NUCLEOTIDE SEQUENCE [LARGE SCALE GENOMIC DNA]</scope>
    <source>
        <strain evidence="5">JCM 17555</strain>
    </source>
</reference>
<evidence type="ECO:0000313" key="5">
    <source>
        <dbReference type="Proteomes" id="UP001501337"/>
    </source>
</evidence>
<feature type="domain" description="PilZ" evidence="2">
    <location>
        <begin position="19"/>
        <end position="125"/>
    </location>
</feature>
<dbReference type="RefSeq" id="WP_344807182.1">
    <property type="nucleotide sequence ID" value="NZ_BAABBO010000011.1"/>
</dbReference>
<keyword evidence="5" id="KW-1185">Reference proteome</keyword>
<dbReference type="InterPro" id="IPR058835">
    <property type="entry name" value="BSH_ALG44"/>
</dbReference>
<evidence type="ECO:0000256" key="1">
    <source>
        <dbReference type="SAM" id="Phobius"/>
    </source>
</evidence>
<name>A0ABP7PLL0_9GAMM</name>
<dbReference type="Pfam" id="PF25964">
    <property type="entry name" value="BSH_ALG44"/>
    <property type="match status" value="1"/>
</dbReference>
<evidence type="ECO:0000259" key="3">
    <source>
        <dbReference type="Pfam" id="PF25964"/>
    </source>
</evidence>
<feature type="transmembrane region" description="Helical" evidence="1">
    <location>
        <begin position="168"/>
        <end position="195"/>
    </location>
</feature>
<dbReference type="SUPFAM" id="SSF141371">
    <property type="entry name" value="PilZ domain-like"/>
    <property type="match status" value="1"/>
</dbReference>